<dbReference type="OrthoDB" id="361797at2759"/>
<comment type="similarity">
    <text evidence="2">Belongs to the CWC22 family.</text>
</comment>
<dbReference type="InterPro" id="IPR003891">
    <property type="entry name" value="Initiation_fac_eIF4g_MI"/>
</dbReference>
<dbReference type="AlphaFoldDB" id="A0A812M5N9"/>
<feature type="domain" description="MI" evidence="4">
    <location>
        <begin position="212"/>
        <end position="333"/>
    </location>
</feature>
<evidence type="ECO:0000259" key="4">
    <source>
        <dbReference type="PROSITE" id="PS51366"/>
    </source>
</evidence>
<dbReference type="PROSITE" id="PS51366">
    <property type="entry name" value="MI"/>
    <property type="match status" value="1"/>
</dbReference>
<dbReference type="InterPro" id="IPR016024">
    <property type="entry name" value="ARM-type_fold"/>
</dbReference>
<protein>
    <submittedName>
        <fullName evidence="5">Sgd1 protein</fullName>
    </submittedName>
</protein>
<dbReference type="Gene3D" id="1.25.40.180">
    <property type="match status" value="1"/>
</dbReference>
<dbReference type="Proteomes" id="UP000649617">
    <property type="component" value="Unassembled WGS sequence"/>
</dbReference>
<evidence type="ECO:0000313" key="6">
    <source>
        <dbReference type="Proteomes" id="UP000649617"/>
    </source>
</evidence>
<comment type="caution">
    <text evidence="5">The sequence shown here is derived from an EMBL/GenBank/DDBJ whole genome shotgun (WGS) entry which is preliminary data.</text>
</comment>
<dbReference type="GO" id="GO:0003723">
    <property type="term" value="F:RNA binding"/>
    <property type="evidence" value="ECO:0007669"/>
    <property type="project" value="InterPro"/>
</dbReference>
<reference evidence="5" key="1">
    <citation type="submission" date="2021-02" db="EMBL/GenBank/DDBJ databases">
        <authorList>
            <person name="Dougan E. K."/>
            <person name="Rhodes N."/>
            <person name="Thang M."/>
            <person name="Chan C."/>
        </authorList>
    </citation>
    <scope>NUCLEOTIDE SEQUENCE</scope>
</reference>
<evidence type="ECO:0000256" key="3">
    <source>
        <dbReference type="ARBA" id="ARBA00023242"/>
    </source>
</evidence>
<dbReference type="EMBL" id="CAJNIZ010007548">
    <property type="protein sequence ID" value="CAE7258815.1"/>
    <property type="molecule type" value="Genomic_DNA"/>
</dbReference>
<sequence>MLRGKMAAGLEAAGSMDDEEVLNLDARVAKNSIIFQMLLFSFGVLPGSVVFDVVRFVFTGSASELSVEMALTILRYGGRKLRSECPEDFREVLKFVTAEANTARETSADGSEIKSRLDYLLRELADLKNNKVSFSVMDRFKQTHGWLSTAGVLGGKKVENHSLSVPFRLLQEEAPPNWPLQGGSATILAKSTRTKASDPLREAAITQRLTSELRQNLFVALMGAEDFQDAAERLSLAASAAKSGCAECCIVLFHCAVREKAPNAFYGHVANALCSLPAPAGKRFSHGMKRAAVQHVQQAHTYGVRSAVCLAELCAALMASSSVMLPVAIIRFMRFGGEEGGSGSQGLRGVLGLLLRHMVESLLQQVPASQVSQLFAAIRKYEDVREGMLLILDGHVRPRLPPEARNPIVWEKFRAARKEVVSRSSMDQ</sequence>
<evidence type="ECO:0000256" key="1">
    <source>
        <dbReference type="ARBA" id="ARBA00004604"/>
    </source>
</evidence>
<dbReference type="GO" id="GO:0042274">
    <property type="term" value="P:ribosomal small subunit biogenesis"/>
    <property type="evidence" value="ECO:0007669"/>
    <property type="project" value="TreeGrafter"/>
</dbReference>
<keyword evidence="6" id="KW-1185">Reference proteome</keyword>
<dbReference type="InterPro" id="IPR050781">
    <property type="entry name" value="CWC22_splicing_factor"/>
</dbReference>
<accession>A0A812M5N9</accession>
<dbReference type="PANTHER" id="PTHR18034">
    <property type="entry name" value="CELL CYCLE CONTROL PROTEIN CWF22-RELATED"/>
    <property type="match status" value="1"/>
</dbReference>
<keyword evidence="3" id="KW-0539">Nucleus</keyword>
<dbReference type="GO" id="GO:0005730">
    <property type="term" value="C:nucleolus"/>
    <property type="evidence" value="ECO:0007669"/>
    <property type="project" value="UniProtKB-SubCell"/>
</dbReference>
<organism evidence="5 6">
    <name type="scientific">Symbiodinium pilosum</name>
    <name type="common">Dinoflagellate</name>
    <dbReference type="NCBI Taxonomy" id="2952"/>
    <lineage>
        <taxon>Eukaryota</taxon>
        <taxon>Sar</taxon>
        <taxon>Alveolata</taxon>
        <taxon>Dinophyceae</taxon>
        <taxon>Suessiales</taxon>
        <taxon>Symbiodiniaceae</taxon>
        <taxon>Symbiodinium</taxon>
    </lineage>
</organism>
<comment type="subcellular location">
    <subcellularLocation>
        <location evidence="1">Nucleus</location>
        <location evidence="1">Nucleolus</location>
    </subcellularLocation>
</comment>
<name>A0A812M5N9_SYMPI</name>
<dbReference type="PANTHER" id="PTHR18034:SF4">
    <property type="entry name" value="NUCLEOLAR MIF4G DOMAIN-CONTAINING PROTEIN 1"/>
    <property type="match status" value="1"/>
</dbReference>
<gene>
    <name evidence="5" type="primary">sgd1</name>
    <name evidence="5" type="ORF">SPIL2461_LOCUS5352</name>
</gene>
<proteinExistence type="inferred from homology"/>
<dbReference type="Pfam" id="PF02854">
    <property type="entry name" value="MIF4G"/>
    <property type="match status" value="1"/>
</dbReference>
<dbReference type="SUPFAM" id="SSF48371">
    <property type="entry name" value="ARM repeat"/>
    <property type="match status" value="1"/>
</dbReference>
<evidence type="ECO:0000313" key="5">
    <source>
        <dbReference type="EMBL" id="CAE7258815.1"/>
    </source>
</evidence>
<dbReference type="InterPro" id="IPR003890">
    <property type="entry name" value="MIF4G-like_typ-3"/>
</dbReference>
<evidence type="ECO:0000256" key="2">
    <source>
        <dbReference type="ARBA" id="ARBA00006856"/>
    </source>
</evidence>